<evidence type="ECO:0000313" key="6">
    <source>
        <dbReference type="Proteomes" id="UP000184188"/>
    </source>
</evidence>
<evidence type="ECO:0000256" key="1">
    <source>
        <dbReference type="ARBA" id="ARBA00008853"/>
    </source>
</evidence>
<feature type="binding site" evidence="3">
    <location>
        <position position="36"/>
    </location>
    <ligand>
        <name>a divalent metal cation</name>
        <dbReference type="ChEBI" id="CHEBI:60240"/>
    </ligand>
</feature>
<dbReference type="PANTHER" id="PTHR10907:SF47">
    <property type="entry name" value="REGUCALCIN"/>
    <property type="match status" value="1"/>
</dbReference>
<organism evidence="5 6">
    <name type="scientific">Penicilliopsis zonata CBS 506.65</name>
    <dbReference type="NCBI Taxonomy" id="1073090"/>
    <lineage>
        <taxon>Eukaryota</taxon>
        <taxon>Fungi</taxon>
        <taxon>Dikarya</taxon>
        <taxon>Ascomycota</taxon>
        <taxon>Pezizomycotina</taxon>
        <taxon>Eurotiomycetes</taxon>
        <taxon>Eurotiomycetidae</taxon>
        <taxon>Eurotiales</taxon>
        <taxon>Aspergillaceae</taxon>
        <taxon>Penicilliopsis</taxon>
    </lineage>
</organism>
<dbReference type="InterPro" id="IPR013658">
    <property type="entry name" value="SGL"/>
</dbReference>
<dbReference type="Pfam" id="PF08450">
    <property type="entry name" value="SGL"/>
    <property type="match status" value="1"/>
</dbReference>
<sequence length="323" mass="36344">MQQGMAVWYNLKYFNLIILDIVAIKPFLYLQGNLLEGPLYDPATKLLRFIDIYEDKLYLVNGTEVKIVSTESTLGVTANIKGSKEYLVGARHGVATMTDEGKITYLKKYWDVYIDGDKEYRMRSNDGAVDSHGRFWVGTMNDIHRVDNGRYNPEGILFRVDADLSIHRILDGATTPNGVGWNSADNIMYWTDSATLKVFAFNFDAATGTVSNKRIFWDSQQAGYAEYVTPDGLVVDREDCVWVALWRGYKVVRINPHGQPVGEIVLPTSYVTCPVFQGTEMVITTARDPEVKDEGIARGGDVYKVDVGVEGLPKHEFVLNTDR</sequence>
<keyword evidence="6" id="KW-1185">Reference proteome</keyword>
<protein>
    <recommendedName>
        <fullName evidence="4">SMP-30/Gluconolactonase/LRE-like region domain-containing protein</fullName>
    </recommendedName>
</protein>
<dbReference type="InterPro" id="IPR011042">
    <property type="entry name" value="6-blade_b-propeller_TolB-like"/>
</dbReference>
<dbReference type="GeneID" id="34614511"/>
<name>A0A1L9SFJ5_9EURO</name>
<gene>
    <name evidence="5" type="ORF">ASPZODRAFT_26466</name>
</gene>
<feature type="binding site" evidence="3">
    <location>
        <position position="125"/>
    </location>
    <ligand>
        <name>substrate</name>
    </ligand>
</feature>
<dbReference type="PRINTS" id="PR01790">
    <property type="entry name" value="SMP30FAMILY"/>
</dbReference>
<evidence type="ECO:0000259" key="4">
    <source>
        <dbReference type="Pfam" id="PF08450"/>
    </source>
</evidence>
<dbReference type="SUPFAM" id="SSF63829">
    <property type="entry name" value="Calcium-dependent phosphotriesterase"/>
    <property type="match status" value="1"/>
</dbReference>
<evidence type="ECO:0000256" key="2">
    <source>
        <dbReference type="PIRSR" id="PIRSR605511-1"/>
    </source>
</evidence>
<comment type="similarity">
    <text evidence="1">Belongs to the SMP-30/CGR1 family.</text>
</comment>
<dbReference type="STRING" id="1073090.A0A1L9SFJ5"/>
<dbReference type="VEuPathDB" id="FungiDB:ASPZODRAFT_26466"/>
<evidence type="ECO:0000256" key="3">
    <source>
        <dbReference type="PIRSR" id="PIRSR605511-2"/>
    </source>
</evidence>
<feature type="binding site" evidence="3">
    <location>
        <position position="231"/>
    </location>
    <ligand>
        <name>a divalent metal cation</name>
        <dbReference type="ChEBI" id="CHEBI:60240"/>
    </ligand>
</feature>
<feature type="active site" description="Proton donor/acceptor" evidence="2">
    <location>
        <position position="231"/>
    </location>
</feature>
<dbReference type="Gene3D" id="2.120.10.30">
    <property type="entry name" value="TolB, C-terminal domain"/>
    <property type="match status" value="1"/>
</dbReference>
<feature type="domain" description="SMP-30/Gluconolactonase/LRE-like region" evidence="4">
    <location>
        <begin position="36"/>
        <end position="287"/>
    </location>
</feature>
<comment type="cofactor">
    <cofactor evidence="3">
        <name>Zn(2+)</name>
        <dbReference type="ChEBI" id="CHEBI:29105"/>
    </cofactor>
    <text evidence="3">Binds 1 divalent metal cation per subunit.</text>
</comment>
<feature type="binding site" evidence="3">
    <location>
        <position position="177"/>
    </location>
    <ligand>
        <name>a divalent metal cation</name>
        <dbReference type="ChEBI" id="CHEBI:60240"/>
    </ligand>
</feature>
<proteinExistence type="inferred from homology"/>
<dbReference type="PANTHER" id="PTHR10907">
    <property type="entry name" value="REGUCALCIN"/>
    <property type="match status" value="1"/>
</dbReference>
<dbReference type="InterPro" id="IPR005511">
    <property type="entry name" value="SMP-30"/>
</dbReference>
<dbReference type="GO" id="GO:0005509">
    <property type="term" value="F:calcium ion binding"/>
    <property type="evidence" value="ECO:0007669"/>
    <property type="project" value="TreeGrafter"/>
</dbReference>
<dbReference type="EMBL" id="KV878344">
    <property type="protein sequence ID" value="OJJ45857.1"/>
    <property type="molecule type" value="Genomic_DNA"/>
</dbReference>
<dbReference type="AlphaFoldDB" id="A0A1L9SFJ5"/>
<accession>A0A1L9SFJ5</accession>
<dbReference type="OrthoDB" id="423498at2759"/>
<dbReference type="Proteomes" id="UP000184188">
    <property type="component" value="Unassembled WGS sequence"/>
</dbReference>
<dbReference type="GO" id="GO:0004341">
    <property type="term" value="F:gluconolactonase activity"/>
    <property type="evidence" value="ECO:0007669"/>
    <property type="project" value="TreeGrafter"/>
</dbReference>
<feature type="binding site" evidence="3">
    <location>
        <position position="123"/>
    </location>
    <ligand>
        <name>substrate</name>
    </ligand>
</feature>
<dbReference type="RefSeq" id="XP_022580367.1">
    <property type="nucleotide sequence ID" value="XM_022728047.1"/>
</dbReference>
<reference evidence="6" key="1">
    <citation type="journal article" date="2017" name="Genome Biol.">
        <title>Comparative genomics reveals high biological diversity and specific adaptations in the industrially and medically important fungal genus Aspergillus.</title>
        <authorList>
            <person name="de Vries R.P."/>
            <person name="Riley R."/>
            <person name="Wiebenga A."/>
            <person name="Aguilar-Osorio G."/>
            <person name="Amillis S."/>
            <person name="Uchima C.A."/>
            <person name="Anderluh G."/>
            <person name="Asadollahi M."/>
            <person name="Askin M."/>
            <person name="Barry K."/>
            <person name="Battaglia E."/>
            <person name="Bayram O."/>
            <person name="Benocci T."/>
            <person name="Braus-Stromeyer S.A."/>
            <person name="Caldana C."/>
            <person name="Canovas D."/>
            <person name="Cerqueira G.C."/>
            <person name="Chen F."/>
            <person name="Chen W."/>
            <person name="Choi C."/>
            <person name="Clum A."/>
            <person name="Dos Santos R.A."/>
            <person name="Damasio A.R."/>
            <person name="Diallinas G."/>
            <person name="Emri T."/>
            <person name="Fekete E."/>
            <person name="Flipphi M."/>
            <person name="Freyberg S."/>
            <person name="Gallo A."/>
            <person name="Gournas C."/>
            <person name="Habgood R."/>
            <person name="Hainaut M."/>
            <person name="Harispe M.L."/>
            <person name="Henrissat B."/>
            <person name="Hilden K.S."/>
            <person name="Hope R."/>
            <person name="Hossain A."/>
            <person name="Karabika E."/>
            <person name="Karaffa L."/>
            <person name="Karanyi Z."/>
            <person name="Krasevec N."/>
            <person name="Kuo A."/>
            <person name="Kusch H."/>
            <person name="LaButti K."/>
            <person name="Lagendijk E.L."/>
            <person name="Lapidus A."/>
            <person name="Levasseur A."/>
            <person name="Lindquist E."/>
            <person name="Lipzen A."/>
            <person name="Logrieco A.F."/>
            <person name="MacCabe A."/>
            <person name="Maekelae M.R."/>
            <person name="Malavazi I."/>
            <person name="Melin P."/>
            <person name="Meyer V."/>
            <person name="Mielnichuk N."/>
            <person name="Miskei M."/>
            <person name="Molnar A.P."/>
            <person name="Mule G."/>
            <person name="Ngan C.Y."/>
            <person name="Orejas M."/>
            <person name="Orosz E."/>
            <person name="Ouedraogo J.P."/>
            <person name="Overkamp K.M."/>
            <person name="Park H.-S."/>
            <person name="Perrone G."/>
            <person name="Piumi F."/>
            <person name="Punt P.J."/>
            <person name="Ram A.F."/>
            <person name="Ramon A."/>
            <person name="Rauscher S."/>
            <person name="Record E."/>
            <person name="Riano-Pachon D.M."/>
            <person name="Robert V."/>
            <person name="Roehrig J."/>
            <person name="Ruller R."/>
            <person name="Salamov A."/>
            <person name="Salih N.S."/>
            <person name="Samson R.A."/>
            <person name="Sandor E."/>
            <person name="Sanguinetti M."/>
            <person name="Schuetze T."/>
            <person name="Sepcic K."/>
            <person name="Shelest E."/>
            <person name="Sherlock G."/>
            <person name="Sophianopoulou V."/>
            <person name="Squina F.M."/>
            <person name="Sun H."/>
            <person name="Susca A."/>
            <person name="Todd R.B."/>
            <person name="Tsang A."/>
            <person name="Unkles S.E."/>
            <person name="van de Wiele N."/>
            <person name="van Rossen-Uffink D."/>
            <person name="Oliveira J.V."/>
            <person name="Vesth T.C."/>
            <person name="Visser J."/>
            <person name="Yu J.-H."/>
            <person name="Zhou M."/>
            <person name="Andersen M.R."/>
            <person name="Archer D.B."/>
            <person name="Baker S.E."/>
            <person name="Benoit I."/>
            <person name="Brakhage A.A."/>
            <person name="Braus G.H."/>
            <person name="Fischer R."/>
            <person name="Frisvad J.C."/>
            <person name="Goldman G.H."/>
            <person name="Houbraken J."/>
            <person name="Oakley B."/>
            <person name="Pocsi I."/>
            <person name="Scazzocchio C."/>
            <person name="Seiboth B."/>
            <person name="vanKuyk P.A."/>
            <person name="Wortman J."/>
            <person name="Dyer P.S."/>
            <person name="Grigoriev I.V."/>
        </authorList>
    </citation>
    <scope>NUCLEOTIDE SEQUENCE [LARGE SCALE GENOMIC DNA]</scope>
    <source>
        <strain evidence="6">CBS 506.65</strain>
    </source>
</reference>
<keyword evidence="3" id="KW-0479">Metal-binding</keyword>
<evidence type="ECO:0000313" key="5">
    <source>
        <dbReference type="EMBL" id="OJJ45857.1"/>
    </source>
</evidence>
<keyword evidence="3" id="KW-0862">Zinc</keyword>